<keyword evidence="1" id="KW-0472">Membrane</keyword>
<dbReference type="Proteomes" id="UP000536685">
    <property type="component" value="Unassembled WGS sequence"/>
</dbReference>
<name>A0A841AJ25_9MICO</name>
<feature type="transmembrane region" description="Helical" evidence="1">
    <location>
        <begin position="37"/>
        <end position="58"/>
    </location>
</feature>
<dbReference type="EMBL" id="JACHMJ010000001">
    <property type="protein sequence ID" value="MBB5841701.1"/>
    <property type="molecule type" value="Genomic_DNA"/>
</dbReference>
<evidence type="ECO:0000256" key="1">
    <source>
        <dbReference type="SAM" id="Phobius"/>
    </source>
</evidence>
<keyword evidence="3" id="KW-1185">Reference proteome</keyword>
<gene>
    <name evidence="2" type="ORF">HD599_000024</name>
</gene>
<comment type="caution">
    <text evidence="2">The sequence shown here is derived from an EMBL/GenBank/DDBJ whole genome shotgun (WGS) entry which is preliminary data.</text>
</comment>
<evidence type="ECO:0000313" key="2">
    <source>
        <dbReference type="EMBL" id="MBB5841701.1"/>
    </source>
</evidence>
<organism evidence="2 3">
    <name type="scientific">Conyzicola lurida</name>
    <dbReference type="NCBI Taxonomy" id="1172621"/>
    <lineage>
        <taxon>Bacteria</taxon>
        <taxon>Bacillati</taxon>
        <taxon>Actinomycetota</taxon>
        <taxon>Actinomycetes</taxon>
        <taxon>Micrococcales</taxon>
        <taxon>Microbacteriaceae</taxon>
        <taxon>Conyzicola</taxon>
    </lineage>
</organism>
<accession>A0A841AJ25</accession>
<evidence type="ECO:0000313" key="3">
    <source>
        <dbReference type="Proteomes" id="UP000536685"/>
    </source>
</evidence>
<reference evidence="2 3" key="1">
    <citation type="submission" date="2020-08" db="EMBL/GenBank/DDBJ databases">
        <title>Sequencing the genomes of 1000 actinobacteria strains.</title>
        <authorList>
            <person name="Klenk H.-P."/>
        </authorList>
    </citation>
    <scope>NUCLEOTIDE SEQUENCE [LARGE SCALE GENOMIC DNA]</scope>
    <source>
        <strain evidence="2 3">DSM 105784</strain>
    </source>
</reference>
<protein>
    <submittedName>
        <fullName evidence="2">Uncharacterized protein</fullName>
    </submittedName>
</protein>
<proteinExistence type="predicted"/>
<keyword evidence="1" id="KW-1133">Transmembrane helix</keyword>
<feature type="transmembrane region" description="Helical" evidence="1">
    <location>
        <begin position="12"/>
        <end position="31"/>
    </location>
</feature>
<sequence length="74" mass="8427">MGKLTNAPWHWWLNMVVLILGLTLFVLNFALGWDQKWIALGAPVITLASSAYSFRLLWTKSDPARARGERQEQA</sequence>
<dbReference type="AlphaFoldDB" id="A0A841AJ25"/>
<keyword evidence="1" id="KW-0812">Transmembrane</keyword>
<dbReference type="RefSeq" id="WP_184232500.1">
    <property type="nucleotide sequence ID" value="NZ_JACHMJ010000001.1"/>
</dbReference>